<evidence type="ECO:0000313" key="2">
    <source>
        <dbReference type="EMBL" id="CAL6101409.1"/>
    </source>
</evidence>
<evidence type="ECO:0000313" key="3">
    <source>
        <dbReference type="Proteomes" id="UP001642409"/>
    </source>
</evidence>
<reference evidence="1" key="1">
    <citation type="submission" date="2023-06" db="EMBL/GenBank/DDBJ databases">
        <authorList>
            <person name="Kurt Z."/>
        </authorList>
    </citation>
    <scope>NUCLEOTIDE SEQUENCE</scope>
</reference>
<dbReference type="EMBL" id="CATOUU010000958">
    <property type="protein sequence ID" value="CAI9962569.1"/>
    <property type="molecule type" value="Genomic_DNA"/>
</dbReference>
<dbReference type="AlphaFoldDB" id="A0AA86QZG2"/>
<organism evidence="1">
    <name type="scientific">Hexamita inflata</name>
    <dbReference type="NCBI Taxonomy" id="28002"/>
    <lineage>
        <taxon>Eukaryota</taxon>
        <taxon>Metamonada</taxon>
        <taxon>Diplomonadida</taxon>
        <taxon>Hexamitidae</taxon>
        <taxon>Hexamitinae</taxon>
        <taxon>Hexamita</taxon>
    </lineage>
</organism>
<protein>
    <submittedName>
        <fullName evidence="2">Hypothetical_protein</fullName>
    </submittedName>
</protein>
<keyword evidence="3" id="KW-1185">Reference proteome</keyword>
<dbReference type="Proteomes" id="UP001642409">
    <property type="component" value="Unassembled WGS sequence"/>
</dbReference>
<gene>
    <name evidence="1" type="ORF">HINF_LOCUS50214</name>
    <name evidence="2" type="ORF">HINF_LOCUS71176</name>
</gene>
<comment type="caution">
    <text evidence="1">The sequence shown here is derived from an EMBL/GenBank/DDBJ whole genome shotgun (WGS) entry which is preliminary data.</text>
</comment>
<evidence type="ECO:0000313" key="1">
    <source>
        <dbReference type="EMBL" id="CAI9962569.1"/>
    </source>
</evidence>
<sequence>MLICTQFRTYKFSRSKSQLEIHTQEAKILTFSNLLHCGILQKALKRQRNEKEILKEIQRQRYDNEINDGIRIIKCFTDAIQAAFNKSFAEDIDISEKSDFCMDDTLSIQMDFYRTIIITTHQK</sequence>
<name>A0AA86QZG2_9EUKA</name>
<proteinExistence type="predicted"/>
<reference evidence="2 3" key="2">
    <citation type="submission" date="2024-07" db="EMBL/GenBank/DDBJ databases">
        <authorList>
            <person name="Akdeniz Z."/>
        </authorList>
    </citation>
    <scope>NUCLEOTIDE SEQUENCE [LARGE SCALE GENOMIC DNA]</scope>
</reference>
<accession>A0AA86QZG2</accession>
<dbReference type="EMBL" id="CAXDID020000544">
    <property type="protein sequence ID" value="CAL6101409.1"/>
    <property type="molecule type" value="Genomic_DNA"/>
</dbReference>